<sequence>DSEAIASSAKSRAAEAAELSKRVGLSEESLGATEEEIIESARLDGWTEAHPDISSIGYPDRRFEPMVEPDVVKRLFTQSQVLRDQGWRFEMLERRLTEDEDAPYKKLYRMTIPDAANPPIPTNSPEDTVQALYTEDDELLISFDPEVLEWYPSVVIPLPQHDLFACILGEIQQEISSGVRPEITQLFGQASDLGIKIWQENH</sequence>
<proteinExistence type="predicted"/>
<feature type="non-terminal residue" evidence="1">
    <location>
        <position position="202"/>
    </location>
</feature>
<keyword evidence="1" id="KW-0547">Nucleotide-binding</keyword>
<protein>
    <submittedName>
        <fullName evidence="1">Helicase</fullName>
    </submittedName>
</protein>
<keyword evidence="1" id="KW-0067">ATP-binding</keyword>
<keyword evidence="1" id="KW-0347">Helicase</keyword>
<evidence type="ECO:0000313" key="2">
    <source>
        <dbReference type="Proteomes" id="UP001597111"/>
    </source>
</evidence>
<feature type="non-terminal residue" evidence="1">
    <location>
        <position position="1"/>
    </location>
</feature>
<organism evidence="1 2">
    <name type="scientific">Halolamina salina</name>
    <dbReference type="NCBI Taxonomy" id="1220023"/>
    <lineage>
        <taxon>Archaea</taxon>
        <taxon>Methanobacteriati</taxon>
        <taxon>Methanobacteriota</taxon>
        <taxon>Stenosarchaea group</taxon>
        <taxon>Halobacteria</taxon>
        <taxon>Halobacteriales</taxon>
        <taxon>Haloferacaceae</taxon>
    </lineage>
</organism>
<evidence type="ECO:0000313" key="1">
    <source>
        <dbReference type="EMBL" id="MFD1527583.1"/>
    </source>
</evidence>
<dbReference type="GO" id="GO:0004386">
    <property type="term" value="F:helicase activity"/>
    <property type="evidence" value="ECO:0007669"/>
    <property type="project" value="UniProtKB-KW"/>
</dbReference>
<dbReference type="Proteomes" id="UP001597111">
    <property type="component" value="Unassembled WGS sequence"/>
</dbReference>
<keyword evidence="1" id="KW-0378">Hydrolase</keyword>
<dbReference type="EMBL" id="JBHUDH010000228">
    <property type="protein sequence ID" value="MFD1527583.1"/>
    <property type="molecule type" value="Genomic_DNA"/>
</dbReference>
<reference evidence="1 2" key="1">
    <citation type="journal article" date="2019" name="Int. J. Syst. Evol. Microbiol.">
        <title>The Global Catalogue of Microorganisms (GCM) 10K type strain sequencing project: providing services to taxonomists for standard genome sequencing and annotation.</title>
        <authorList>
            <consortium name="The Broad Institute Genomics Platform"/>
            <consortium name="The Broad Institute Genome Sequencing Center for Infectious Disease"/>
            <person name="Wu L."/>
            <person name="Ma J."/>
        </authorList>
    </citation>
    <scope>NUCLEOTIDE SEQUENCE [LARGE SCALE GENOMIC DNA]</scope>
    <source>
        <strain evidence="1 2">CGMCC 1.12285</strain>
    </source>
</reference>
<comment type="caution">
    <text evidence="1">The sequence shown here is derived from an EMBL/GenBank/DDBJ whole genome shotgun (WGS) entry which is preliminary data.</text>
</comment>
<gene>
    <name evidence="1" type="ORF">ACFR9S_14965</name>
</gene>
<accession>A0ABD6BAR5</accession>
<name>A0ABD6BAR5_9EURY</name>
<dbReference type="AlphaFoldDB" id="A0ABD6BAR5"/>
<keyword evidence="2" id="KW-1185">Reference proteome</keyword>